<dbReference type="AlphaFoldDB" id="A0AB37IMJ4"/>
<accession>A0AB37IMJ4</accession>
<keyword evidence="1" id="KW-0472">Membrane</keyword>
<evidence type="ECO:0000313" key="3">
    <source>
        <dbReference type="Proteomes" id="UP000253498"/>
    </source>
</evidence>
<keyword evidence="1" id="KW-1133">Transmembrane helix</keyword>
<sequence length="53" mass="6184">MKKTRINVKGAYTLVGVGMCFATINIRYGWIYFITLVLTYLFNSTLKEVHEHE</sequence>
<dbReference type="EMBL" id="LESJ01000005">
    <property type="protein sequence ID" value="RBT68684.1"/>
    <property type="molecule type" value="Genomic_DNA"/>
</dbReference>
<gene>
    <name evidence="2" type="ORF">EB03_01819</name>
</gene>
<keyword evidence="1" id="KW-0812">Transmembrane</keyword>
<proteinExistence type="predicted"/>
<comment type="caution">
    <text evidence="2">The sequence shown here is derived from an EMBL/GenBank/DDBJ whole genome shotgun (WGS) entry which is preliminary data.</text>
</comment>
<evidence type="ECO:0008006" key="4">
    <source>
        <dbReference type="Google" id="ProtNLM"/>
    </source>
</evidence>
<evidence type="ECO:0000313" key="2">
    <source>
        <dbReference type="EMBL" id="RBT68684.1"/>
    </source>
</evidence>
<dbReference type="Proteomes" id="UP000253498">
    <property type="component" value="Unassembled WGS sequence"/>
</dbReference>
<protein>
    <recommendedName>
        <fullName evidence="4">Lipoprotein</fullName>
    </recommendedName>
</protein>
<reference evidence="2 3" key="1">
    <citation type="submission" date="2015-06" db="EMBL/GenBank/DDBJ databases">
        <title>The Genome Sequence of Enterococcus hirae 88EA1.</title>
        <authorList>
            <consortium name="The Broad Institute Genomics Platform"/>
            <consortium name="The Broad Institute Genome Sequencing Center for Infectious Disease"/>
            <person name="Earl A.M."/>
            <person name="Van Tyne D."/>
            <person name="Lebreton F."/>
            <person name="Saavedra J.T."/>
            <person name="Gilmore M.S."/>
            <person name="Manson McGuire A."/>
            <person name="Clock S."/>
            <person name="Crupain M."/>
            <person name="Rangan U."/>
            <person name="Young S."/>
            <person name="Abouelleil A."/>
            <person name="Cao P."/>
            <person name="Chapman S.B."/>
            <person name="Griggs A."/>
            <person name="Priest M."/>
            <person name="Shea T."/>
            <person name="Wortman J."/>
            <person name="Nusbaum C."/>
            <person name="Birren B."/>
        </authorList>
    </citation>
    <scope>NUCLEOTIDE SEQUENCE [LARGE SCALE GENOMIC DNA]</scope>
    <source>
        <strain evidence="2 3">88EA1</strain>
    </source>
</reference>
<evidence type="ECO:0000256" key="1">
    <source>
        <dbReference type="SAM" id="Phobius"/>
    </source>
</evidence>
<name>A0AB37IMJ4_ENTHR</name>
<organism evidence="2 3">
    <name type="scientific">Enterococcus hirae</name>
    <dbReference type="NCBI Taxonomy" id="1354"/>
    <lineage>
        <taxon>Bacteria</taxon>
        <taxon>Bacillati</taxon>
        <taxon>Bacillota</taxon>
        <taxon>Bacilli</taxon>
        <taxon>Lactobacillales</taxon>
        <taxon>Enterococcaceae</taxon>
        <taxon>Enterococcus</taxon>
    </lineage>
</organism>
<feature type="transmembrane region" description="Helical" evidence="1">
    <location>
        <begin position="12"/>
        <end position="42"/>
    </location>
</feature>